<feature type="compositionally biased region" description="Polar residues" evidence="1">
    <location>
        <begin position="1"/>
        <end position="16"/>
    </location>
</feature>
<feature type="region of interest" description="Disordered" evidence="1">
    <location>
        <begin position="1"/>
        <end position="41"/>
    </location>
</feature>
<evidence type="ECO:0000313" key="2">
    <source>
        <dbReference type="EMBL" id="EDR13230.1"/>
    </source>
</evidence>
<accession>B0CXB8</accession>
<dbReference type="KEGG" id="lbc:LACBIDRAFT_308842"/>
<dbReference type="EMBL" id="DS547093">
    <property type="protein sequence ID" value="EDR13230.1"/>
    <property type="molecule type" value="Genomic_DNA"/>
</dbReference>
<protein>
    <submittedName>
        <fullName evidence="2">Predicted protein</fullName>
    </submittedName>
</protein>
<dbReference type="HOGENOM" id="CLU_2483729_0_0_1"/>
<keyword evidence="3" id="KW-1185">Reference proteome</keyword>
<gene>
    <name evidence="2" type="ORF">LACBIDRAFT_308842</name>
</gene>
<dbReference type="GeneID" id="6071681"/>
<dbReference type="Proteomes" id="UP000001194">
    <property type="component" value="Unassembled WGS sequence"/>
</dbReference>
<proteinExistence type="predicted"/>
<dbReference type="InParanoid" id="B0CXB8"/>
<dbReference type="RefSeq" id="XP_001875728.1">
    <property type="nucleotide sequence ID" value="XM_001875693.1"/>
</dbReference>
<name>B0CXB8_LACBS</name>
<organism evidence="3">
    <name type="scientific">Laccaria bicolor (strain S238N-H82 / ATCC MYA-4686)</name>
    <name type="common">Bicoloured deceiver</name>
    <name type="synonym">Laccaria laccata var. bicolor</name>
    <dbReference type="NCBI Taxonomy" id="486041"/>
    <lineage>
        <taxon>Eukaryota</taxon>
        <taxon>Fungi</taxon>
        <taxon>Dikarya</taxon>
        <taxon>Basidiomycota</taxon>
        <taxon>Agaricomycotina</taxon>
        <taxon>Agaricomycetes</taxon>
        <taxon>Agaricomycetidae</taxon>
        <taxon>Agaricales</taxon>
        <taxon>Agaricineae</taxon>
        <taxon>Hydnangiaceae</taxon>
        <taxon>Laccaria</taxon>
    </lineage>
</organism>
<evidence type="ECO:0000256" key="1">
    <source>
        <dbReference type="SAM" id="MobiDB-lite"/>
    </source>
</evidence>
<evidence type="ECO:0000313" key="3">
    <source>
        <dbReference type="Proteomes" id="UP000001194"/>
    </source>
</evidence>
<reference evidence="2 3" key="1">
    <citation type="journal article" date="2008" name="Nature">
        <title>The genome of Laccaria bicolor provides insights into mycorrhizal symbiosis.</title>
        <authorList>
            <person name="Martin F."/>
            <person name="Aerts A."/>
            <person name="Ahren D."/>
            <person name="Brun A."/>
            <person name="Danchin E.G.J."/>
            <person name="Duchaussoy F."/>
            <person name="Gibon J."/>
            <person name="Kohler A."/>
            <person name="Lindquist E."/>
            <person name="Pereda V."/>
            <person name="Salamov A."/>
            <person name="Shapiro H.J."/>
            <person name="Wuyts J."/>
            <person name="Blaudez D."/>
            <person name="Buee M."/>
            <person name="Brokstein P."/>
            <person name="Canbaeck B."/>
            <person name="Cohen D."/>
            <person name="Courty P.E."/>
            <person name="Coutinho P.M."/>
            <person name="Delaruelle C."/>
            <person name="Detter J.C."/>
            <person name="Deveau A."/>
            <person name="DiFazio S."/>
            <person name="Duplessis S."/>
            <person name="Fraissinet-Tachet L."/>
            <person name="Lucic E."/>
            <person name="Frey-Klett P."/>
            <person name="Fourrey C."/>
            <person name="Feussner I."/>
            <person name="Gay G."/>
            <person name="Grimwood J."/>
            <person name="Hoegger P.J."/>
            <person name="Jain P."/>
            <person name="Kilaru S."/>
            <person name="Labbe J."/>
            <person name="Lin Y.C."/>
            <person name="Legue V."/>
            <person name="Le Tacon F."/>
            <person name="Marmeisse R."/>
            <person name="Melayah D."/>
            <person name="Montanini B."/>
            <person name="Muratet M."/>
            <person name="Nehls U."/>
            <person name="Niculita-Hirzel H."/>
            <person name="Oudot-Le Secq M.P."/>
            <person name="Peter M."/>
            <person name="Quesneville H."/>
            <person name="Rajashekar B."/>
            <person name="Reich M."/>
            <person name="Rouhier N."/>
            <person name="Schmutz J."/>
            <person name="Yin T."/>
            <person name="Chalot M."/>
            <person name="Henrissat B."/>
            <person name="Kuees U."/>
            <person name="Lucas S."/>
            <person name="Van de Peer Y."/>
            <person name="Podila G.K."/>
            <person name="Polle A."/>
            <person name="Pukkila P.J."/>
            <person name="Richardson P.M."/>
            <person name="Rouze P."/>
            <person name="Sanders I.R."/>
            <person name="Stajich J.E."/>
            <person name="Tunlid A."/>
            <person name="Tuskan G."/>
            <person name="Grigoriev I.V."/>
        </authorList>
    </citation>
    <scope>NUCLEOTIDE SEQUENCE [LARGE SCALE GENOMIC DNA]</scope>
    <source>
        <strain evidence="3">S238N-H82 / ATCC MYA-4686</strain>
    </source>
</reference>
<dbReference type="AlphaFoldDB" id="B0CXB8"/>
<sequence>MCTIQSRAGYNKNQKPLGNRALSPAHDAFHTHPPNKRSSACKRNIQPIRSHYQGGPSKCEDCNACALKKSYKTSYILIIDIEWGHED</sequence>